<evidence type="ECO:0000259" key="2">
    <source>
        <dbReference type="PROSITE" id="PS51371"/>
    </source>
</evidence>
<dbReference type="PANTHER" id="PTHR22572">
    <property type="entry name" value="SUGAR-1-PHOSPHATE GUANYL TRANSFERASE"/>
    <property type="match status" value="1"/>
</dbReference>
<reference evidence="3 4" key="1">
    <citation type="submission" date="2019-11" db="EMBL/GenBank/DDBJ databases">
        <title>Bacillus idriensis genome.</title>
        <authorList>
            <person name="Konopka E.N."/>
            <person name="Newman J.D."/>
        </authorList>
    </citation>
    <scope>NUCLEOTIDE SEQUENCE [LARGE SCALE GENOMIC DNA]</scope>
    <source>
        <strain evidence="3 4">DSM 19097</strain>
    </source>
</reference>
<dbReference type="InterPro" id="IPR050486">
    <property type="entry name" value="Mannose-1P_guanyltransferase"/>
</dbReference>
<evidence type="ECO:0000256" key="1">
    <source>
        <dbReference type="PROSITE-ProRule" id="PRU00703"/>
    </source>
</evidence>
<dbReference type="InterPro" id="IPR046342">
    <property type="entry name" value="CBS_dom_sf"/>
</dbReference>
<feature type="domain" description="CBS" evidence="2">
    <location>
        <begin position="66"/>
        <end position="123"/>
    </location>
</feature>
<comment type="caution">
    <text evidence="3">The sequence shown here is derived from an EMBL/GenBank/DDBJ whole genome shotgun (WGS) entry which is preliminary data.</text>
</comment>
<dbReference type="SUPFAM" id="SSF53448">
    <property type="entry name" value="Nucleotide-diphospho-sugar transferases"/>
    <property type="match status" value="1"/>
</dbReference>
<dbReference type="CDD" id="cd04607">
    <property type="entry name" value="CBS_pair_NTP_transferase_assoc"/>
    <property type="match status" value="1"/>
</dbReference>
<dbReference type="Pfam" id="PF00483">
    <property type="entry name" value="NTP_transferase"/>
    <property type="match status" value="1"/>
</dbReference>
<proteinExistence type="predicted"/>
<evidence type="ECO:0000313" key="3">
    <source>
        <dbReference type="EMBL" id="MRX55330.1"/>
    </source>
</evidence>
<dbReference type="PROSITE" id="PS51371">
    <property type="entry name" value="CBS"/>
    <property type="match status" value="2"/>
</dbReference>
<dbReference type="InterPro" id="IPR029044">
    <property type="entry name" value="Nucleotide-diphossugar_trans"/>
</dbReference>
<dbReference type="SUPFAM" id="SSF54631">
    <property type="entry name" value="CBS-domain pair"/>
    <property type="match status" value="1"/>
</dbReference>
<sequence length="349" mass="39436">MNDYRKILVPPSASIKETIKIIDEGGLQIALVVNEQNKLLGTITDGDVRRGILKGISLDQSVLLIMNPDPITVSPAIDPKQLLALIKSKKLQQLPVVDKEGCVVGLKHLNSIIQAPARDNIAVIMAGGLGTRLRPLTNDTPKPLLKIGNKPILETILESLIEHGFTRFYISVNYKSELIQDYFKDGSNWGVDIKYIHEDKRMGTAGALGLLPEKPDKPFLVMNGDILTKVNYQYLLDYHENLKGKATLCVREYDFQVPYGVVNVDNHRLLSIEEKPVHHFFVSAGIYIFDPEVLKTIPENSYLDMPDLLRNLLDQNEDISIFPVREYWLDIGRIDDFERANGEFDQEFK</sequence>
<dbReference type="AlphaFoldDB" id="A0A6I2MAR5"/>
<dbReference type="InterPro" id="IPR005835">
    <property type="entry name" value="NTP_transferase_dom"/>
</dbReference>
<dbReference type="CDD" id="cd06426">
    <property type="entry name" value="NTP_transferase_like_2"/>
    <property type="match status" value="1"/>
</dbReference>
<dbReference type="SMART" id="SM00116">
    <property type="entry name" value="CBS"/>
    <property type="match status" value="2"/>
</dbReference>
<feature type="domain" description="CBS" evidence="2">
    <location>
        <begin position="1"/>
        <end position="58"/>
    </location>
</feature>
<dbReference type="Gene3D" id="3.10.580.10">
    <property type="entry name" value="CBS-domain"/>
    <property type="match status" value="1"/>
</dbReference>
<evidence type="ECO:0000313" key="4">
    <source>
        <dbReference type="Proteomes" id="UP000441585"/>
    </source>
</evidence>
<dbReference type="Pfam" id="PF00571">
    <property type="entry name" value="CBS"/>
    <property type="match status" value="2"/>
</dbReference>
<organism evidence="3 4">
    <name type="scientific">Metabacillus idriensis</name>
    <dbReference type="NCBI Taxonomy" id="324768"/>
    <lineage>
        <taxon>Bacteria</taxon>
        <taxon>Bacillati</taxon>
        <taxon>Bacillota</taxon>
        <taxon>Bacilli</taxon>
        <taxon>Bacillales</taxon>
        <taxon>Bacillaceae</taxon>
        <taxon>Metabacillus</taxon>
    </lineage>
</organism>
<keyword evidence="4" id="KW-1185">Reference proteome</keyword>
<dbReference type="InterPro" id="IPR000644">
    <property type="entry name" value="CBS_dom"/>
</dbReference>
<dbReference type="Proteomes" id="UP000441585">
    <property type="component" value="Unassembled WGS sequence"/>
</dbReference>
<keyword evidence="1" id="KW-0129">CBS domain</keyword>
<dbReference type="RefSeq" id="WP_070876535.1">
    <property type="nucleotide sequence ID" value="NZ_CAJFZX010000001.1"/>
</dbReference>
<accession>A0A6I2MAR5</accession>
<gene>
    <name evidence="3" type="ORF">GJU41_15310</name>
</gene>
<dbReference type="Gene3D" id="3.90.550.10">
    <property type="entry name" value="Spore Coat Polysaccharide Biosynthesis Protein SpsA, Chain A"/>
    <property type="match status" value="1"/>
</dbReference>
<dbReference type="EMBL" id="WKKF01000004">
    <property type="protein sequence ID" value="MRX55330.1"/>
    <property type="molecule type" value="Genomic_DNA"/>
</dbReference>
<name>A0A6I2MAR5_9BACI</name>
<protein>
    <submittedName>
        <fullName evidence="3">CBS domain-containing protein</fullName>
    </submittedName>
</protein>